<evidence type="ECO:0000256" key="2">
    <source>
        <dbReference type="ARBA" id="ARBA00022827"/>
    </source>
</evidence>
<feature type="domain" description="FAD-binding PCMH-type" evidence="4">
    <location>
        <begin position="1"/>
        <end position="175"/>
    </location>
</feature>
<dbReference type="SUPFAM" id="SSF55447">
    <property type="entry name" value="CO dehydrogenase flavoprotein C-terminal domain-like"/>
    <property type="match status" value="1"/>
</dbReference>
<keyword evidence="3" id="KW-0560">Oxidoreductase</keyword>
<protein>
    <submittedName>
        <fullName evidence="5">Carbon-monoxide dehydrogenase medium subunit</fullName>
    </submittedName>
</protein>
<dbReference type="InterPro" id="IPR005107">
    <property type="entry name" value="CO_DH_flav_C"/>
</dbReference>
<sequence>MLKDYILATSIEEALVCLKTYAGQARIIAGGTDAMLDLSAKKITTSCLLDITKVKELKKIESMDGQIVIGAAVTHSEVKNSDLIRTKAPLLAEASGSVGSLQIRNTATVVGNVVNAQPAADAAVALMALGAVVEITEDAGTSYVPIEEMYLGVGKSKVDSTKQMATSIRFPALLPGQGSAFVRLAQRGALALPMLNVAVVLSLCEDKVEWVRIVMAPVAPKPLRALEAEKYLQGAVINDELIAKAAKIAVSEATPRDSALRGSAEYRKEMLEVLVRRALQQALTTAR</sequence>
<evidence type="ECO:0000256" key="3">
    <source>
        <dbReference type="ARBA" id="ARBA00023002"/>
    </source>
</evidence>
<dbReference type="InterPro" id="IPR036318">
    <property type="entry name" value="FAD-bd_PCMH-like_sf"/>
</dbReference>
<evidence type="ECO:0000259" key="4">
    <source>
        <dbReference type="PROSITE" id="PS51387"/>
    </source>
</evidence>
<dbReference type="Gene3D" id="3.30.43.10">
    <property type="entry name" value="Uridine Diphospho-n-acetylenolpyruvylglucosamine Reductase, domain 2"/>
    <property type="match status" value="1"/>
</dbReference>
<keyword evidence="1" id="KW-0285">Flavoprotein</keyword>
<dbReference type="SUPFAM" id="SSF56176">
    <property type="entry name" value="FAD-binding/transporter-associated domain-like"/>
    <property type="match status" value="1"/>
</dbReference>
<dbReference type="EMBL" id="FRAR01000006">
    <property type="protein sequence ID" value="SHK06433.1"/>
    <property type="molecule type" value="Genomic_DNA"/>
</dbReference>
<organism evidence="5 6">
    <name type="scientific">Desulforamulus aeronauticus DSM 10349</name>
    <dbReference type="NCBI Taxonomy" id="1121421"/>
    <lineage>
        <taxon>Bacteria</taxon>
        <taxon>Bacillati</taxon>
        <taxon>Bacillota</taxon>
        <taxon>Clostridia</taxon>
        <taxon>Eubacteriales</taxon>
        <taxon>Peptococcaceae</taxon>
        <taxon>Desulforamulus</taxon>
    </lineage>
</organism>
<dbReference type="STRING" id="1121421.SAMN02745123_00541"/>
<dbReference type="RefSeq" id="WP_072910743.1">
    <property type="nucleotide sequence ID" value="NZ_FRAR01000006.1"/>
</dbReference>
<dbReference type="InterPro" id="IPR051312">
    <property type="entry name" value="Diverse_Substr_Oxidored"/>
</dbReference>
<keyword evidence="6" id="KW-1185">Reference proteome</keyword>
<evidence type="ECO:0000313" key="5">
    <source>
        <dbReference type="EMBL" id="SHK06433.1"/>
    </source>
</evidence>
<proteinExistence type="predicted"/>
<dbReference type="GO" id="GO:0016491">
    <property type="term" value="F:oxidoreductase activity"/>
    <property type="evidence" value="ECO:0007669"/>
    <property type="project" value="UniProtKB-KW"/>
</dbReference>
<dbReference type="PANTHER" id="PTHR42659">
    <property type="entry name" value="XANTHINE DEHYDROGENASE SUBUNIT C-RELATED"/>
    <property type="match status" value="1"/>
</dbReference>
<dbReference type="GO" id="GO:0071949">
    <property type="term" value="F:FAD binding"/>
    <property type="evidence" value="ECO:0007669"/>
    <property type="project" value="InterPro"/>
</dbReference>
<dbReference type="InterPro" id="IPR016169">
    <property type="entry name" value="FAD-bd_PCMH_sub2"/>
</dbReference>
<accession>A0A1M6PER0</accession>
<dbReference type="InterPro" id="IPR016166">
    <property type="entry name" value="FAD-bd_PCMH"/>
</dbReference>
<dbReference type="Gene3D" id="3.30.390.50">
    <property type="entry name" value="CO dehydrogenase flavoprotein, C-terminal domain"/>
    <property type="match status" value="1"/>
</dbReference>
<dbReference type="InterPro" id="IPR036683">
    <property type="entry name" value="CO_DH_flav_C_dom_sf"/>
</dbReference>
<dbReference type="SMART" id="SM01092">
    <property type="entry name" value="CO_deh_flav_C"/>
    <property type="match status" value="1"/>
</dbReference>
<gene>
    <name evidence="5" type="ORF">SAMN02745123_00541</name>
</gene>
<name>A0A1M6PER0_9FIRM</name>
<reference evidence="6" key="1">
    <citation type="submission" date="2016-11" db="EMBL/GenBank/DDBJ databases">
        <authorList>
            <person name="Varghese N."/>
            <person name="Submissions S."/>
        </authorList>
    </citation>
    <scope>NUCLEOTIDE SEQUENCE [LARGE SCALE GENOMIC DNA]</scope>
    <source>
        <strain evidence="6">DSM 10349</strain>
    </source>
</reference>
<evidence type="ECO:0000313" key="6">
    <source>
        <dbReference type="Proteomes" id="UP000183997"/>
    </source>
</evidence>
<dbReference type="InterPro" id="IPR016167">
    <property type="entry name" value="FAD-bd_PCMH_sub1"/>
</dbReference>
<dbReference type="Pfam" id="PF00941">
    <property type="entry name" value="FAD_binding_5"/>
    <property type="match status" value="1"/>
</dbReference>
<dbReference type="PROSITE" id="PS51387">
    <property type="entry name" value="FAD_PCMH"/>
    <property type="match status" value="1"/>
</dbReference>
<dbReference type="Pfam" id="PF03450">
    <property type="entry name" value="CO_deh_flav_C"/>
    <property type="match status" value="1"/>
</dbReference>
<dbReference type="Gene3D" id="3.30.465.10">
    <property type="match status" value="1"/>
</dbReference>
<dbReference type="Proteomes" id="UP000183997">
    <property type="component" value="Unassembled WGS sequence"/>
</dbReference>
<dbReference type="InterPro" id="IPR002346">
    <property type="entry name" value="Mopterin_DH_FAD-bd"/>
</dbReference>
<dbReference type="AlphaFoldDB" id="A0A1M6PER0"/>
<keyword evidence="2" id="KW-0274">FAD</keyword>
<dbReference type="OrthoDB" id="9789842at2"/>
<evidence type="ECO:0000256" key="1">
    <source>
        <dbReference type="ARBA" id="ARBA00022630"/>
    </source>
</evidence>
<dbReference type="PANTHER" id="PTHR42659:SF2">
    <property type="entry name" value="XANTHINE DEHYDROGENASE SUBUNIT C-RELATED"/>
    <property type="match status" value="1"/>
</dbReference>